<dbReference type="GeneID" id="80910620"/>
<evidence type="ECO:0000313" key="1">
    <source>
        <dbReference type="EMBL" id="KAJ4351747.1"/>
    </source>
</evidence>
<keyword evidence="2" id="KW-1185">Reference proteome</keyword>
<comment type="caution">
    <text evidence="1">The sequence shown here is derived from an EMBL/GenBank/DDBJ whole genome shotgun (WGS) entry which is preliminary data.</text>
</comment>
<gene>
    <name evidence="1" type="ORF">N0V89_007090</name>
</gene>
<organism evidence="1 2">
    <name type="scientific">Didymosphaeria variabile</name>
    <dbReference type="NCBI Taxonomy" id="1932322"/>
    <lineage>
        <taxon>Eukaryota</taxon>
        <taxon>Fungi</taxon>
        <taxon>Dikarya</taxon>
        <taxon>Ascomycota</taxon>
        <taxon>Pezizomycotina</taxon>
        <taxon>Dothideomycetes</taxon>
        <taxon>Pleosporomycetidae</taxon>
        <taxon>Pleosporales</taxon>
        <taxon>Massarineae</taxon>
        <taxon>Didymosphaeriaceae</taxon>
        <taxon>Didymosphaeria</taxon>
    </lineage>
</organism>
<protein>
    <submittedName>
        <fullName evidence="1">Uncharacterized protein</fullName>
    </submittedName>
</protein>
<sequence length="220" mass="25284">MATQKWVTYICDTAENNGGVTVKNEKSAAGDDRGPVYETSTEEILKQARFTADLAERTKCGFTMSTEVWKNYKYAYKNRMRYSAWYAAKQQADDGQAYSITMMEKVQQQLIGCVKIQELSRAALKSAKGKRRLPNGVAMPLRRLETSWTGQRKMKRESQMILQRFLQRTRLVQSLNPPFSDMNKPLKQQALVGMINFREEGAFLRRTNVTLSAHSLCIYR</sequence>
<dbReference type="Proteomes" id="UP001140513">
    <property type="component" value="Unassembled WGS sequence"/>
</dbReference>
<accession>A0A9W9CA56</accession>
<dbReference type="AlphaFoldDB" id="A0A9W9CA56"/>
<dbReference type="RefSeq" id="XP_056070103.1">
    <property type="nucleotide sequence ID" value="XM_056215856.1"/>
</dbReference>
<reference evidence="1" key="1">
    <citation type="submission" date="2022-10" db="EMBL/GenBank/DDBJ databases">
        <title>Tapping the CABI collections for fungal endophytes: first genome assemblies for Collariella, Neodidymelliopsis, Ascochyta clinopodiicola, Didymella pomorum, Didymosphaeria variabile, Neocosmospora piperis and Neocucurbitaria cava.</title>
        <authorList>
            <person name="Hill R."/>
        </authorList>
    </citation>
    <scope>NUCLEOTIDE SEQUENCE</scope>
    <source>
        <strain evidence="1">IMI 356815</strain>
    </source>
</reference>
<dbReference type="EMBL" id="JAPEUX010000005">
    <property type="protein sequence ID" value="KAJ4351747.1"/>
    <property type="molecule type" value="Genomic_DNA"/>
</dbReference>
<evidence type="ECO:0000313" key="2">
    <source>
        <dbReference type="Proteomes" id="UP001140513"/>
    </source>
</evidence>
<proteinExistence type="predicted"/>
<name>A0A9W9CA56_9PLEO</name>